<comment type="caution">
    <text evidence="5">The sequence shown here is derived from an EMBL/GenBank/DDBJ whole genome shotgun (WGS) entry which is preliminary data.</text>
</comment>
<evidence type="ECO:0000256" key="2">
    <source>
        <dbReference type="ARBA" id="ARBA00022723"/>
    </source>
</evidence>
<dbReference type="GO" id="GO:0046872">
    <property type="term" value="F:metal ion binding"/>
    <property type="evidence" value="ECO:0007669"/>
    <property type="project" value="UniProtKB-KW"/>
</dbReference>
<dbReference type="PANTHER" id="PTHR43177">
    <property type="entry name" value="PROTEIN NRFC"/>
    <property type="match status" value="1"/>
</dbReference>
<keyword evidence="2" id="KW-0479">Metal-binding</keyword>
<sequence>MSEHWRLIIDVALCENCGNCQLAAKDEYVGNDFPGYSAPHPLRGAETFRIERFVRGEGSQIDVAYVPRMCNHCADAPCIKAAPDVIRRREDGIVLIDPKRAHGRSDLVAACPYGAIGWNAELQLPQNWIFDAHLIDLGWKQPRCEQVCPTGAIASAKLDDEGFARVKREQGLEDWSPGLNTRPNVVYKNLHRAKSRAIFGSIVKEDQGVQDCAAGARVRLLRDGAALREQVSDDFGDFKFDGLEPGGGPYQMTVEHESGRAKVEIGELAASVALGIIQLR</sequence>
<dbReference type="OrthoDB" id="9779457at2"/>
<evidence type="ECO:0000313" key="5">
    <source>
        <dbReference type="EMBL" id="PPQ29370.1"/>
    </source>
</evidence>
<dbReference type="SUPFAM" id="SSF54862">
    <property type="entry name" value="4Fe-4S ferredoxins"/>
    <property type="match status" value="1"/>
</dbReference>
<dbReference type="AlphaFoldDB" id="A0A2S6N431"/>
<evidence type="ECO:0000256" key="3">
    <source>
        <dbReference type="ARBA" id="ARBA00023004"/>
    </source>
</evidence>
<proteinExistence type="predicted"/>
<accession>A0A2S6N431</accession>
<evidence type="ECO:0000313" key="6">
    <source>
        <dbReference type="Proteomes" id="UP000239089"/>
    </source>
</evidence>
<protein>
    <submittedName>
        <fullName evidence="5">Oxidoreductase</fullName>
    </submittedName>
</protein>
<dbReference type="Pfam" id="PF13247">
    <property type="entry name" value="Fer4_11"/>
    <property type="match status" value="1"/>
</dbReference>
<dbReference type="InterPro" id="IPR017896">
    <property type="entry name" value="4Fe4S_Fe-S-bd"/>
</dbReference>
<dbReference type="SUPFAM" id="SSF49478">
    <property type="entry name" value="Cna protein B-type domain"/>
    <property type="match status" value="1"/>
</dbReference>
<evidence type="ECO:0000256" key="4">
    <source>
        <dbReference type="ARBA" id="ARBA00023014"/>
    </source>
</evidence>
<gene>
    <name evidence="5" type="ORF">CCR94_15545</name>
</gene>
<dbReference type="RefSeq" id="WP_104508773.1">
    <property type="nucleotide sequence ID" value="NZ_JACIGC010000018.1"/>
</dbReference>
<keyword evidence="4" id="KW-0411">Iron-sulfur</keyword>
<keyword evidence="3" id="KW-0408">Iron</keyword>
<keyword evidence="6" id="KW-1185">Reference proteome</keyword>
<dbReference type="EMBL" id="NHSJ01000094">
    <property type="protein sequence ID" value="PPQ29370.1"/>
    <property type="molecule type" value="Genomic_DNA"/>
</dbReference>
<name>A0A2S6N431_9HYPH</name>
<dbReference type="GO" id="GO:0051539">
    <property type="term" value="F:4 iron, 4 sulfur cluster binding"/>
    <property type="evidence" value="ECO:0007669"/>
    <property type="project" value="UniProtKB-KW"/>
</dbReference>
<reference evidence="5 6" key="1">
    <citation type="journal article" date="2018" name="Arch. Microbiol.">
        <title>New insights into the metabolic potential of the phototrophic purple bacterium Rhodopila globiformis DSM 161(T) from its draft genome sequence and evidence for a vanadium-dependent nitrogenase.</title>
        <authorList>
            <person name="Imhoff J.F."/>
            <person name="Rahn T."/>
            <person name="Kunzel S."/>
            <person name="Neulinger S.C."/>
        </authorList>
    </citation>
    <scope>NUCLEOTIDE SEQUENCE [LARGE SCALE GENOMIC DNA]</scope>
    <source>
        <strain evidence="5 6">DSM 16996</strain>
    </source>
</reference>
<keyword evidence="1" id="KW-0004">4Fe-4S</keyword>
<evidence type="ECO:0000256" key="1">
    <source>
        <dbReference type="ARBA" id="ARBA00022485"/>
    </source>
</evidence>
<dbReference type="InterPro" id="IPR050954">
    <property type="entry name" value="ET_IronSulfur_Cluster-Binding"/>
</dbReference>
<organism evidence="5 6">
    <name type="scientific">Rhodoblastus sphagnicola</name>
    <dbReference type="NCBI Taxonomy" id="333368"/>
    <lineage>
        <taxon>Bacteria</taxon>
        <taxon>Pseudomonadati</taxon>
        <taxon>Pseudomonadota</taxon>
        <taxon>Alphaproteobacteria</taxon>
        <taxon>Hyphomicrobiales</taxon>
        <taxon>Rhodoblastaceae</taxon>
        <taxon>Rhodoblastus</taxon>
    </lineage>
</organism>
<dbReference type="Proteomes" id="UP000239089">
    <property type="component" value="Unassembled WGS sequence"/>
</dbReference>
<dbReference type="Gene3D" id="2.60.40.10">
    <property type="entry name" value="Immunoglobulins"/>
    <property type="match status" value="1"/>
</dbReference>
<dbReference type="InterPro" id="IPR013783">
    <property type="entry name" value="Ig-like_fold"/>
</dbReference>
<dbReference type="Gene3D" id="3.30.70.20">
    <property type="match status" value="2"/>
</dbReference>
<dbReference type="PANTHER" id="PTHR43177:SF3">
    <property type="entry name" value="PROTEIN NRFC HOMOLOG"/>
    <property type="match status" value="1"/>
</dbReference>